<proteinExistence type="predicted"/>
<dbReference type="EMBL" id="JAPMLT010000003">
    <property type="protein sequence ID" value="MCX7569822.1"/>
    <property type="molecule type" value="Genomic_DNA"/>
</dbReference>
<sequence>MQWHELMSPASPYWEPALALYERAFPVAVREPADVFVRSWSAETGFHFWVGVWDGQVAAMATAHFLEDVQVGFVVYLLVNSLMQSRGIGAQTLAYVESALEEDARKAGRALRGVVLETEREEEAHTSAERADCQRRLRFFARHGYECPAGVTYVQPPLTPERESAVPLHLLMKRFPGHWAGTEREIRDVIRSMYRNKYGKANGIAHEVLSVCEAQVEVRPQREEG</sequence>
<dbReference type="Proteomes" id="UP001208017">
    <property type="component" value="Unassembled WGS sequence"/>
</dbReference>
<feature type="domain" description="N-acetyltransferase" evidence="1">
    <location>
        <begin position="5"/>
        <end position="173"/>
    </location>
</feature>
<protein>
    <submittedName>
        <fullName evidence="2">GNAT family N-acetyltransferase</fullName>
    </submittedName>
</protein>
<dbReference type="RefSeq" id="WP_267151072.1">
    <property type="nucleotide sequence ID" value="NZ_JAPMLT010000003.1"/>
</dbReference>
<evidence type="ECO:0000259" key="1">
    <source>
        <dbReference type="PROSITE" id="PS51186"/>
    </source>
</evidence>
<name>A0ABT3WYT6_9BACL</name>
<dbReference type="PROSITE" id="PS51186">
    <property type="entry name" value="GNAT"/>
    <property type="match status" value="1"/>
</dbReference>
<accession>A0ABT3WYT6</accession>
<dbReference type="SUPFAM" id="SSF55729">
    <property type="entry name" value="Acyl-CoA N-acyltransferases (Nat)"/>
    <property type="match status" value="1"/>
</dbReference>
<dbReference type="InterPro" id="IPR000182">
    <property type="entry name" value="GNAT_dom"/>
</dbReference>
<dbReference type="InterPro" id="IPR016181">
    <property type="entry name" value="Acyl_CoA_acyltransferase"/>
</dbReference>
<reference evidence="2 3" key="1">
    <citation type="submission" date="2022-11" db="EMBL/GenBank/DDBJ databases">
        <title>Study of microbial diversity in lake waters.</title>
        <authorList>
            <person name="Zhang J."/>
        </authorList>
    </citation>
    <scope>NUCLEOTIDE SEQUENCE [LARGE SCALE GENOMIC DNA]</scope>
    <source>
        <strain evidence="2 3">DT12</strain>
    </source>
</reference>
<organism evidence="2 3">
    <name type="scientific">Tumebacillus lacus</name>
    <dbReference type="NCBI Taxonomy" id="2995335"/>
    <lineage>
        <taxon>Bacteria</taxon>
        <taxon>Bacillati</taxon>
        <taxon>Bacillota</taxon>
        <taxon>Bacilli</taxon>
        <taxon>Bacillales</taxon>
        <taxon>Alicyclobacillaceae</taxon>
        <taxon>Tumebacillus</taxon>
    </lineage>
</organism>
<keyword evidence="3" id="KW-1185">Reference proteome</keyword>
<evidence type="ECO:0000313" key="3">
    <source>
        <dbReference type="Proteomes" id="UP001208017"/>
    </source>
</evidence>
<gene>
    <name evidence="2" type="ORF">OS242_07580</name>
</gene>
<dbReference type="Pfam" id="PF00583">
    <property type="entry name" value="Acetyltransf_1"/>
    <property type="match status" value="1"/>
</dbReference>
<dbReference type="Gene3D" id="3.40.630.30">
    <property type="match status" value="1"/>
</dbReference>
<evidence type="ECO:0000313" key="2">
    <source>
        <dbReference type="EMBL" id="MCX7569822.1"/>
    </source>
</evidence>
<comment type="caution">
    <text evidence="2">The sequence shown here is derived from an EMBL/GenBank/DDBJ whole genome shotgun (WGS) entry which is preliminary data.</text>
</comment>